<gene>
    <name evidence="1" type="ORF">SAMN02745220_05086</name>
</gene>
<dbReference type="Proteomes" id="UP000184603">
    <property type="component" value="Unassembled WGS sequence"/>
</dbReference>
<protein>
    <submittedName>
        <fullName evidence="1">Polar amino acid transport system substrate-binding protein</fullName>
    </submittedName>
</protein>
<dbReference type="EMBL" id="FRFE01000053">
    <property type="protein sequence ID" value="SHO53375.1"/>
    <property type="molecule type" value="Genomic_DNA"/>
</dbReference>
<proteinExistence type="predicted"/>
<reference evidence="1 2" key="1">
    <citation type="submission" date="2016-12" db="EMBL/GenBank/DDBJ databases">
        <authorList>
            <person name="Song W.-J."/>
            <person name="Kurnit D.M."/>
        </authorList>
    </citation>
    <scope>NUCLEOTIDE SEQUENCE [LARGE SCALE GENOMIC DNA]</scope>
    <source>
        <strain evidence="1 2">DSM 18488</strain>
    </source>
</reference>
<dbReference type="Gene3D" id="3.40.190.10">
    <property type="entry name" value="Periplasmic binding protein-like II"/>
    <property type="match status" value="2"/>
</dbReference>
<accession>A0A1M7YLA0</accession>
<dbReference type="PANTHER" id="PTHR35936:SF35">
    <property type="entry name" value="L-CYSTINE-BINDING PROTEIN TCYJ"/>
    <property type="match status" value="1"/>
</dbReference>
<dbReference type="PANTHER" id="PTHR35936">
    <property type="entry name" value="MEMBRANE-BOUND LYTIC MUREIN TRANSGLYCOSYLASE F"/>
    <property type="match status" value="1"/>
</dbReference>
<dbReference type="STRING" id="1121416.SAMN02745220_05086"/>
<sequence length="254" mass="29432">MRLIRQVARRGSMNICSLLYICSVLYIFLFSVSLADEGEDVFTVNTADQPPYSTKENTGFYDQIVIRLFEDLGMKIRINHLLSSRSIENLDLGIDDAEYARIEGLGDQYSHIRMVNERLVDFAFTAFSKDSSILIKNWGSLQKYNVGYLKGWKIYEMNVGGTKSLQVASSEEELFRMLVNDRVDVILYERLRGAAYMKRNRISGIYALQKPVAIRGMYLYLNEKHEELIPEIEKRLRVMKSSGEYQRILESFVK</sequence>
<dbReference type="SUPFAM" id="SSF53850">
    <property type="entry name" value="Periplasmic binding protein-like II"/>
    <property type="match status" value="1"/>
</dbReference>
<evidence type="ECO:0000313" key="2">
    <source>
        <dbReference type="Proteomes" id="UP000184603"/>
    </source>
</evidence>
<keyword evidence="2" id="KW-1185">Reference proteome</keyword>
<name>A0A1M7YLA0_9BACT</name>
<dbReference type="AlphaFoldDB" id="A0A1M7YLA0"/>
<evidence type="ECO:0000313" key="1">
    <source>
        <dbReference type="EMBL" id="SHO53375.1"/>
    </source>
</evidence>
<organism evidence="1 2">
    <name type="scientific">Desulfopila aestuarii DSM 18488</name>
    <dbReference type="NCBI Taxonomy" id="1121416"/>
    <lineage>
        <taxon>Bacteria</taxon>
        <taxon>Pseudomonadati</taxon>
        <taxon>Thermodesulfobacteriota</taxon>
        <taxon>Desulfobulbia</taxon>
        <taxon>Desulfobulbales</taxon>
        <taxon>Desulfocapsaceae</taxon>
        <taxon>Desulfopila</taxon>
    </lineage>
</organism>